<protein>
    <submittedName>
        <fullName evidence="8">C6 zinc finger domain protein</fullName>
    </submittedName>
</protein>
<keyword evidence="3" id="KW-0805">Transcription regulation</keyword>
<dbReference type="SUPFAM" id="SSF57701">
    <property type="entry name" value="Zn2/Cys6 DNA-binding domain"/>
    <property type="match status" value="1"/>
</dbReference>
<keyword evidence="4" id="KW-0238">DNA-binding</keyword>
<evidence type="ECO:0000256" key="5">
    <source>
        <dbReference type="ARBA" id="ARBA00023163"/>
    </source>
</evidence>
<dbReference type="InterPro" id="IPR036864">
    <property type="entry name" value="Zn2-C6_fun-type_DNA-bd_sf"/>
</dbReference>
<evidence type="ECO:0000256" key="6">
    <source>
        <dbReference type="ARBA" id="ARBA00023242"/>
    </source>
</evidence>
<keyword evidence="2" id="KW-0862">Zinc</keyword>
<evidence type="ECO:0000256" key="4">
    <source>
        <dbReference type="ARBA" id="ARBA00023125"/>
    </source>
</evidence>
<evidence type="ECO:0000313" key="9">
    <source>
        <dbReference type="Proteomes" id="UP000717696"/>
    </source>
</evidence>
<organism evidence="8 9">
    <name type="scientific">Dactylonectria estremocensis</name>
    <dbReference type="NCBI Taxonomy" id="1079267"/>
    <lineage>
        <taxon>Eukaryota</taxon>
        <taxon>Fungi</taxon>
        <taxon>Dikarya</taxon>
        <taxon>Ascomycota</taxon>
        <taxon>Pezizomycotina</taxon>
        <taxon>Sordariomycetes</taxon>
        <taxon>Hypocreomycetidae</taxon>
        <taxon>Hypocreales</taxon>
        <taxon>Nectriaceae</taxon>
        <taxon>Dactylonectria</taxon>
    </lineage>
</organism>
<dbReference type="Proteomes" id="UP000717696">
    <property type="component" value="Unassembled WGS sequence"/>
</dbReference>
<dbReference type="InterPro" id="IPR052360">
    <property type="entry name" value="Transcr_Regulatory_Proteins"/>
</dbReference>
<dbReference type="InterPro" id="IPR001138">
    <property type="entry name" value="Zn2Cys6_DnaBD"/>
</dbReference>
<proteinExistence type="predicted"/>
<gene>
    <name evidence="8" type="ORF">B0J13DRAFT_660128</name>
</gene>
<evidence type="ECO:0000313" key="8">
    <source>
        <dbReference type="EMBL" id="KAH7111150.1"/>
    </source>
</evidence>
<dbReference type="EMBL" id="JAGMUU010000057">
    <property type="protein sequence ID" value="KAH7111150.1"/>
    <property type="molecule type" value="Genomic_DNA"/>
</dbReference>
<dbReference type="Gene3D" id="4.10.240.10">
    <property type="entry name" value="Zn(2)-C6 fungal-type DNA-binding domain"/>
    <property type="match status" value="1"/>
</dbReference>
<dbReference type="PROSITE" id="PS50048">
    <property type="entry name" value="ZN2_CY6_FUNGAL_2"/>
    <property type="match status" value="1"/>
</dbReference>
<sequence length="530" mass="58822">MPRGRPSRPKVRTGCITCKIRRIKCDEGKPRCKKCVSTGRVCDGYETMIRMVNMDGVGARAGSSSLAIRPLSIRPLSTSIDGTEAERRFFFNCRRATEGGVALHVCNVSSFWTRLAPQLSHHDEAVKHALVALGAAHQLYRVTVHERSNPTTGTGTFLADRLDVFVIQQYNKAIAILCRRLAERPGERSGESTTLTLVCCLAFICLESLRANYRAAITHLQNGLRVIESSVDLRRLRTRTRSSAPVAKSADVSDADLRDIVIQFRNTEVCIHCFSADVPMTLGSRFYRLARSSRGETTAATLTTSSLQQCHEARIELASDIMSRDWELRHRKGHAHFWSSPELQSELATLRQRGLAISRSVEAFLAGPDAPARGTWDYYSSCMDMLHVTSVRAVVELMPFAQDSHEPIAHAPRFQDEFITPMAEYGAAMHEVCAGRPGDPPPDFSLETAIIGPMYWTYVYSTVPSVRATVLRILRETRHREGPWDAATTLQLLGAGLEEEELGGEGSRALRKWGGEADCYEPLSGQGRVD</sequence>
<dbReference type="GO" id="GO:0000981">
    <property type="term" value="F:DNA-binding transcription factor activity, RNA polymerase II-specific"/>
    <property type="evidence" value="ECO:0007669"/>
    <property type="project" value="InterPro"/>
</dbReference>
<feature type="domain" description="Zn(2)-C6 fungal-type" evidence="7">
    <location>
        <begin position="14"/>
        <end position="42"/>
    </location>
</feature>
<name>A0A9P9D0J8_9HYPO</name>
<keyword evidence="6" id="KW-0539">Nucleus</keyword>
<evidence type="ECO:0000256" key="2">
    <source>
        <dbReference type="ARBA" id="ARBA00022833"/>
    </source>
</evidence>
<dbReference type="OrthoDB" id="3145928at2759"/>
<dbReference type="GO" id="GO:0003677">
    <property type="term" value="F:DNA binding"/>
    <property type="evidence" value="ECO:0007669"/>
    <property type="project" value="UniProtKB-KW"/>
</dbReference>
<keyword evidence="5" id="KW-0804">Transcription</keyword>
<dbReference type="AlphaFoldDB" id="A0A9P9D0J8"/>
<dbReference type="GO" id="GO:0008270">
    <property type="term" value="F:zinc ion binding"/>
    <property type="evidence" value="ECO:0007669"/>
    <property type="project" value="InterPro"/>
</dbReference>
<evidence type="ECO:0000256" key="1">
    <source>
        <dbReference type="ARBA" id="ARBA00022723"/>
    </source>
</evidence>
<evidence type="ECO:0000259" key="7">
    <source>
        <dbReference type="PROSITE" id="PS50048"/>
    </source>
</evidence>
<dbReference type="SMART" id="SM00066">
    <property type="entry name" value="GAL4"/>
    <property type="match status" value="1"/>
</dbReference>
<dbReference type="PROSITE" id="PS00463">
    <property type="entry name" value="ZN2_CY6_FUNGAL_1"/>
    <property type="match status" value="1"/>
</dbReference>
<comment type="caution">
    <text evidence="8">The sequence shown here is derived from an EMBL/GenBank/DDBJ whole genome shotgun (WGS) entry which is preliminary data.</text>
</comment>
<accession>A0A9P9D0J8</accession>
<dbReference type="CDD" id="cd00067">
    <property type="entry name" value="GAL4"/>
    <property type="match status" value="1"/>
</dbReference>
<evidence type="ECO:0000256" key="3">
    <source>
        <dbReference type="ARBA" id="ARBA00023015"/>
    </source>
</evidence>
<keyword evidence="1" id="KW-0479">Metal-binding</keyword>
<dbReference type="PANTHER" id="PTHR36206:SF12">
    <property type="entry name" value="ASPERCRYPTIN BIOSYNTHESIS CLUSTER-SPECIFIC TRANSCRIPTION REGULATOR ATNN-RELATED"/>
    <property type="match status" value="1"/>
</dbReference>
<keyword evidence="9" id="KW-1185">Reference proteome</keyword>
<dbReference type="PANTHER" id="PTHR36206">
    <property type="entry name" value="ASPERCRYPTIN BIOSYNTHESIS CLUSTER-SPECIFIC TRANSCRIPTION REGULATOR ATNN-RELATED"/>
    <property type="match status" value="1"/>
</dbReference>
<reference evidence="8" key="1">
    <citation type="journal article" date="2021" name="Nat. Commun.">
        <title>Genetic determinants of endophytism in the Arabidopsis root mycobiome.</title>
        <authorList>
            <person name="Mesny F."/>
            <person name="Miyauchi S."/>
            <person name="Thiergart T."/>
            <person name="Pickel B."/>
            <person name="Atanasova L."/>
            <person name="Karlsson M."/>
            <person name="Huettel B."/>
            <person name="Barry K.W."/>
            <person name="Haridas S."/>
            <person name="Chen C."/>
            <person name="Bauer D."/>
            <person name="Andreopoulos W."/>
            <person name="Pangilinan J."/>
            <person name="LaButti K."/>
            <person name="Riley R."/>
            <person name="Lipzen A."/>
            <person name="Clum A."/>
            <person name="Drula E."/>
            <person name="Henrissat B."/>
            <person name="Kohler A."/>
            <person name="Grigoriev I.V."/>
            <person name="Martin F.M."/>
            <person name="Hacquard S."/>
        </authorList>
    </citation>
    <scope>NUCLEOTIDE SEQUENCE</scope>
    <source>
        <strain evidence="8">MPI-CAGE-AT-0021</strain>
    </source>
</reference>
<dbReference type="Pfam" id="PF00172">
    <property type="entry name" value="Zn_clus"/>
    <property type="match status" value="1"/>
</dbReference>